<reference evidence="5 6" key="1">
    <citation type="submission" date="2021-01" db="EMBL/GenBank/DDBJ databases">
        <title>Genome sequence of Shewanella schlegeliana JCM 11561.</title>
        <authorList>
            <person name="Zhang H."/>
            <person name="Li C."/>
        </authorList>
    </citation>
    <scope>NUCLEOTIDE SEQUENCE [LARGE SCALE GENOMIC DNA]</scope>
    <source>
        <strain evidence="5 6">JCM 11561</strain>
    </source>
</reference>
<comment type="similarity">
    <text evidence="1">Belongs to the membrane fusion protein (MFP) (TC 8.A.1) family.</text>
</comment>
<feature type="domain" description="CusB-like beta-barrel" evidence="3">
    <location>
        <begin position="197"/>
        <end position="270"/>
    </location>
</feature>
<evidence type="ECO:0000259" key="3">
    <source>
        <dbReference type="Pfam" id="PF25954"/>
    </source>
</evidence>
<dbReference type="Proteomes" id="UP000604898">
    <property type="component" value="Unassembled WGS sequence"/>
</dbReference>
<organism evidence="5 6">
    <name type="scientific">Shewanella schlegeliana</name>
    <dbReference type="NCBI Taxonomy" id="190308"/>
    <lineage>
        <taxon>Bacteria</taxon>
        <taxon>Pseudomonadati</taxon>
        <taxon>Pseudomonadota</taxon>
        <taxon>Gammaproteobacteria</taxon>
        <taxon>Alteromonadales</taxon>
        <taxon>Shewanellaceae</taxon>
        <taxon>Shewanella</taxon>
    </lineage>
</organism>
<dbReference type="PANTHER" id="PTHR30469:SF16">
    <property type="entry name" value="HAE1 FAMILY EFFLUX PUMP MFP COMPONENT"/>
    <property type="match status" value="1"/>
</dbReference>
<gene>
    <name evidence="5" type="ORF">JMA39_11750</name>
</gene>
<proteinExistence type="inferred from homology"/>
<dbReference type="InterPro" id="IPR058792">
    <property type="entry name" value="Beta-barrel_RND_2"/>
</dbReference>
<comment type="caution">
    <text evidence="5">The sequence shown here is derived from an EMBL/GenBank/DDBJ whole genome shotgun (WGS) entry which is preliminary data.</text>
</comment>
<evidence type="ECO:0000313" key="5">
    <source>
        <dbReference type="EMBL" id="MBL4913793.1"/>
    </source>
</evidence>
<dbReference type="PANTHER" id="PTHR30469">
    <property type="entry name" value="MULTIDRUG RESISTANCE PROTEIN MDTA"/>
    <property type="match status" value="1"/>
</dbReference>
<dbReference type="Gene3D" id="2.40.50.100">
    <property type="match status" value="1"/>
</dbReference>
<evidence type="ECO:0000256" key="1">
    <source>
        <dbReference type="ARBA" id="ARBA00009477"/>
    </source>
</evidence>
<dbReference type="Pfam" id="PF25954">
    <property type="entry name" value="Beta-barrel_RND_2"/>
    <property type="match status" value="1"/>
</dbReference>
<feature type="domain" description="YknX-like C-terminal permuted SH3-like" evidence="4">
    <location>
        <begin position="276"/>
        <end position="344"/>
    </location>
</feature>
<dbReference type="SUPFAM" id="SSF111369">
    <property type="entry name" value="HlyD-like secretion proteins"/>
    <property type="match status" value="1"/>
</dbReference>
<evidence type="ECO:0000259" key="2">
    <source>
        <dbReference type="Pfam" id="PF25917"/>
    </source>
</evidence>
<dbReference type="Pfam" id="PF25989">
    <property type="entry name" value="YknX_C"/>
    <property type="match status" value="1"/>
</dbReference>
<dbReference type="Gene3D" id="2.40.420.20">
    <property type="match status" value="1"/>
</dbReference>
<dbReference type="InterPro" id="IPR058637">
    <property type="entry name" value="YknX-like_C"/>
</dbReference>
<dbReference type="InterPro" id="IPR006143">
    <property type="entry name" value="RND_pump_MFP"/>
</dbReference>
<sequence>MKKIIIIIFLALIGAAGAYFYQQQLPSEKVNRARPTPNVVVTKASMQAIRDEVEALGTSKANESITVTPKVTDVVTKVNFDDGDLVSKGRLLVQLQDSEQRARVTVAKVKVKDHQRELERIRTLVTSQTIAELERDRLQTLIDTAKAELAQAESALSDRRIIAPFSGSLGLRQVSVGALVSPGNAITTLDDISVIKLDFSVPERFLQALALGKTVEATAVAFDGEVFKGKVVSIDSRINPTTRAVIVRAELPNPKQRLLPGMLMKVKLIKTSRDALILPESAIIPIQDRHYVYLVNEEGVITQKQVSLGLRKRGWVEILDGVALNEQVVIRGLLKVRPGDKVKVTFSERFSFLKQASVEPVA</sequence>
<evidence type="ECO:0000313" key="6">
    <source>
        <dbReference type="Proteomes" id="UP000604898"/>
    </source>
</evidence>
<dbReference type="EMBL" id="JAESVD010000006">
    <property type="protein sequence ID" value="MBL4913793.1"/>
    <property type="molecule type" value="Genomic_DNA"/>
</dbReference>
<feature type="domain" description="Multidrug resistance protein MdtA-like barrel-sandwich hybrid" evidence="2">
    <location>
        <begin position="64"/>
        <end position="185"/>
    </location>
</feature>
<name>A0ABS1SZ37_9GAMM</name>
<dbReference type="Pfam" id="PF25917">
    <property type="entry name" value="BSH_RND"/>
    <property type="match status" value="1"/>
</dbReference>
<dbReference type="NCBIfam" id="TIGR01730">
    <property type="entry name" value="RND_mfp"/>
    <property type="match status" value="1"/>
</dbReference>
<accession>A0ABS1SZ37</accession>
<keyword evidence="6" id="KW-1185">Reference proteome</keyword>
<evidence type="ECO:0000259" key="4">
    <source>
        <dbReference type="Pfam" id="PF25989"/>
    </source>
</evidence>
<dbReference type="InterPro" id="IPR058625">
    <property type="entry name" value="MdtA-like_BSH"/>
</dbReference>
<protein>
    <submittedName>
        <fullName evidence="5">Efflux RND transporter periplasmic adaptor subunit</fullName>
    </submittedName>
</protein>
<dbReference type="RefSeq" id="WP_202722057.1">
    <property type="nucleotide sequence ID" value="NZ_BPEX01000005.1"/>
</dbReference>
<dbReference type="Gene3D" id="1.10.287.470">
    <property type="entry name" value="Helix hairpin bin"/>
    <property type="match status" value="1"/>
</dbReference>
<dbReference type="Gene3D" id="2.40.30.170">
    <property type="match status" value="1"/>
</dbReference>